<dbReference type="SUPFAM" id="SSF47616">
    <property type="entry name" value="GST C-terminal domain-like"/>
    <property type="match status" value="1"/>
</dbReference>
<dbReference type="EMBL" id="JAPWTJ010001448">
    <property type="protein sequence ID" value="KAJ8971673.1"/>
    <property type="molecule type" value="Genomic_DNA"/>
</dbReference>
<dbReference type="Pfam" id="PF00043">
    <property type="entry name" value="GST_C"/>
    <property type="match status" value="1"/>
</dbReference>
<dbReference type="Pfam" id="PF13417">
    <property type="entry name" value="GST_N_3"/>
    <property type="match status" value="1"/>
</dbReference>
<name>A0ABQ9J250_9CUCU</name>
<sequence length="211" mass="23788">MGDEGKADAIAQNIERAAQRRPNTTPEHETITRDTNIIQTRYINPLHTIPVLDDNGFLLGDSHAIMIYLIETYGNDCSLYPDDVKKRARINQMLHFDSGTIFVRQLRICLPLFITDVKVIPEENLNALIEAYGFLETFLQNSTYIAGDSLSIADFSLIATVTNASALVPLDEDEYPRICAWRKLLEALPYYYINKTGGAAFKALLEEELSK</sequence>
<evidence type="ECO:0000259" key="2">
    <source>
        <dbReference type="PROSITE" id="PS50404"/>
    </source>
</evidence>
<dbReference type="CDD" id="cd03177">
    <property type="entry name" value="GST_C_Delta_Epsilon"/>
    <property type="match status" value="1"/>
</dbReference>
<dbReference type="InterPro" id="IPR040079">
    <property type="entry name" value="Glutathione_S-Trfase"/>
</dbReference>
<reference evidence="4" key="1">
    <citation type="journal article" date="2023" name="Insect Mol. Biol.">
        <title>Genome sequencing provides insights into the evolution of gene families encoding plant cell wall-degrading enzymes in longhorned beetles.</title>
        <authorList>
            <person name="Shin N.R."/>
            <person name="Okamura Y."/>
            <person name="Kirsch R."/>
            <person name="Pauchet Y."/>
        </authorList>
    </citation>
    <scope>NUCLEOTIDE SEQUENCE</scope>
    <source>
        <strain evidence="4">MMC_N1</strain>
    </source>
</reference>
<dbReference type="InterPro" id="IPR036282">
    <property type="entry name" value="Glutathione-S-Trfase_C_sf"/>
</dbReference>
<comment type="caution">
    <text evidence="4">The sequence shown here is derived from an EMBL/GenBank/DDBJ whole genome shotgun (WGS) entry which is preliminary data.</text>
</comment>
<dbReference type="InterPro" id="IPR004046">
    <property type="entry name" value="GST_C"/>
</dbReference>
<evidence type="ECO:0000259" key="3">
    <source>
        <dbReference type="PROSITE" id="PS50405"/>
    </source>
</evidence>
<proteinExistence type="predicted"/>
<dbReference type="Gene3D" id="3.40.30.10">
    <property type="entry name" value="Glutaredoxin"/>
    <property type="match status" value="1"/>
</dbReference>
<dbReference type="SFLD" id="SFLDS00019">
    <property type="entry name" value="Glutathione_Transferase_(cytos"/>
    <property type="match status" value="1"/>
</dbReference>
<dbReference type="PROSITE" id="PS50405">
    <property type="entry name" value="GST_CTER"/>
    <property type="match status" value="1"/>
</dbReference>
<feature type="domain" description="GST C-terminal" evidence="3">
    <location>
        <begin position="83"/>
        <end position="211"/>
    </location>
</feature>
<feature type="domain" description="GST N-terminal" evidence="2">
    <location>
        <begin position="1"/>
        <end position="77"/>
    </location>
</feature>
<dbReference type="PANTHER" id="PTHR43969">
    <property type="entry name" value="GLUTATHIONE S TRANSFERASE D10, ISOFORM A-RELATED"/>
    <property type="match status" value="1"/>
</dbReference>
<protein>
    <submittedName>
        <fullName evidence="4">Uncharacterized protein</fullName>
    </submittedName>
</protein>
<dbReference type="SUPFAM" id="SSF52833">
    <property type="entry name" value="Thioredoxin-like"/>
    <property type="match status" value="1"/>
</dbReference>
<evidence type="ECO:0000256" key="1">
    <source>
        <dbReference type="ARBA" id="ARBA00011738"/>
    </source>
</evidence>
<keyword evidence="5" id="KW-1185">Reference proteome</keyword>
<organism evidence="4 5">
    <name type="scientific">Molorchus minor</name>
    <dbReference type="NCBI Taxonomy" id="1323400"/>
    <lineage>
        <taxon>Eukaryota</taxon>
        <taxon>Metazoa</taxon>
        <taxon>Ecdysozoa</taxon>
        <taxon>Arthropoda</taxon>
        <taxon>Hexapoda</taxon>
        <taxon>Insecta</taxon>
        <taxon>Pterygota</taxon>
        <taxon>Neoptera</taxon>
        <taxon>Endopterygota</taxon>
        <taxon>Coleoptera</taxon>
        <taxon>Polyphaga</taxon>
        <taxon>Cucujiformia</taxon>
        <taxon>Chrysomeloidea</taxon>
        <taxon>Cerambycidae</taxon>
        <taxon>Lamiinae</taxon>
        <taxon>Monochamini</taxon>
        <taxon>Molorchus</taxon>
    </lineage>
</organism>
<evidence type="ECO:0000313" key="4">
    <source>
        <dbReference type="EMBL" id="KAJ8971673.1"/>
    </source>
</evidence>
<evidence type="ECO:0000313" key="5">
    <source>
        <dbReference type="Proteomes" id="UP001162164"/>
    </source>
</evidence>
<accession>A0ABQ9J250</accession>
<dbReference type="InterPro" id="IPR010987">
    <property type="entry name" value="Glutathione-S-Trfase_C-like"/>
</dbReference>
<comment type="subunit">
    <text evidence="1">Homodimer.</text>
</comment>
<dbReference type="InterPro" id="IPR004045">
    <property type="entry name" value="Glutathione_S-Trfase_N"/>
</dbReference>
<dbReference type="PROSITE" id="PS50404">
    <property type="entry name" value="GST_NTER"/>
    <property type="match status" value="1"/>
</dbReference>
<dbReference type="Proteomes" id="UP001162164">
    <property type="component" value="Unassembled WGS sequence"/>
</dbReference>
<dbReference type="InterPro" id="IPR036249">
    <property type="entry name" value="Thioredoxin-like_sf"/>
</dbReference>
<dbReference type="SFLD" id="SFLDG00358">
    <property type="entry name" value="Main_(cytGST)"/>
    <property type="match status" value="1"/>
</dbReference>
<dbReference type="PANTHER" id="PTHR43969:SF9">
    <property type="entry name" value="GLUTATHIONE S TRANSFERASE D10, ISOFORM A-RELATED"/>
    <property type="match status" value="1"/>
</dbReference>
<dbReference type="Gene3D" id="1.20.1050.10">
    <property type="match status" value="1"/>
</dbReference>
<gene>
    <name evidence="4" type="ORF">NQ317_011903</name>
</gene>